<dbReference type="InterPro" id="IPR036271">
    <property type="entry name" value="Tet_transcr_reg_TetR-rel_C_sf"/>
</dbReference>
<keyword evidence="2 4" id="KW-0238">DNA-binding</keyword>
<dbReference type="InterPro" id="IPR050109">
    <property type="entry name" value="HTH-type_TetR-like_transc_reg"/>
</dbReference>
<dbReference type="Pfam" id="PF02909">
    <property type="entry name" value="TetR_C_1"/>
    <property type="match status" value="1"/>
</dbReference>
<dbReference type="GO" id="GO:0000976">
    <property type="term" value="F:transcription cis-regulatory region binding"/>
    <property type="evidence" value="ECO:0007669"/>
    <property type="project" value="TreeGrafter"/>
</dbReference>
<keyword evidence="8" id="KW-1185">Reference proteome</keyword>
<dbReference type="EMBL" id="CT573213">
    <property type="protein sequence ID" value="CAJ59080.1"/>
    <property type="molecule type" value="Genomic_DNA"/>
</dbReference>
<dbReference type="InterPro" id="IPR001647">
    <property type="entry name" value="HTH_TetR"/>
</dbReference>
<accession>Q0RTL8</accession>
<dbReference type="PANTHER" id="PTHR30055">
    <property type="entry name" value="HTH-TYPE TRANSCRIPTIONAL REGULATOR RUTR"/>
    <property type="match status" value="1"/>
</dbReference>
<evidence type="ECO:0000256" key="4">
    <source>
        <dbReference type="PROSITE-ProRule" id="PRU00335"/>
    </source>
</evidence>
<proteinExistence type="predicted"/>
<dbReference type="SUPFAM" id="SSF48498">
    <property type="entry name" value="Tetracyclin repressor-like, C-terminal domain"/>
    <property type="match status" value="1"/>
</dbReference>
<dbReference type="GO" id="GO:0045892">
    <property type="term" value="P:negative regulation of DNA-templated transcription"/>
    <property type="evidence" value="ECO:0007669"/>
    <property type="project" value="InterPro"/>
</dbReference>
<dbReference type="Proteomes" id="UP000000657">
    <property type="component" value="Chromosome"/>
</dbReference>
<evidence type="ECO:0000313" key="8">
    <source>
        <dbReference type="Proteomes" id="UP000000657"/>
    </source>
</evidence>
<dbReference type="InterPro" id="IPR009057">
    <property type="entry name" value="Homeodomain-like_sf"/>
</dbReference>
<name>Q0RTL8_FRAAA</name>
<dbReference type="HOGENOM" id="CLU_069543_3_1_11"/>
<dbReference type="PRINTS" id="PR00455">
    <property type="entry name" value="HTHTETR"/>
</dbReference>
<dbReference type="STRING" id="326424.FRAAL0405"/>
<dbReference type="SUPFAM" id="SSF46689">
    <property type="entry name" value="Homeodomain-like"/>
    <property type="match status" value="1"/>
</dbReference>
<feature type="domain" description="HTH tetR-type" evidence="6">
    <location>
        <begin position="30"/>
        <end position="90"/>
    </location>
</feature>
<feature type="DNA-binding region" description="H-T-H motif" evidence="4">
    <location>
        <begin position="53"/>
        <end position="72"/>
    </location>
</feature>
<evidence type="ECO:0000256" key="3">
    <source>
        <dbReference type="ARBA" id="ARBA00023163"/>
    </source>
</evidence>
<feature type="region of interest" description="Disordered" evidence="5">
    <location>
        <begin position="1"/>
        <end position="28"/>
    </location>
</feature>
<dbReference type="InterPro" id="IPR004111">
    <property type="entry name" value="Repressor_TetR_C"/>
</dbReference>
<protein>
    <submittedName>
        <fullName evidence="7">TetR-family transcriptional regulator</fullName>
    </submittedName>
</protein>
<evidence type="ECO:0000256" key="2">
    <source>
        <dbReference type="ARBA" id="ARBA00023125"/>
    </source>
</evidence>
<dbReference type="Gene3D" id="1.10.357.10">
    <property type="entry name" value="Tetracycline Repressor, domain 2"/>
    <property type="match status" value="1"/>
</dbReference>
<evidence type="ECO:0000256" key="5">
    <source>
        <dbReference type="SAM" id="MobiDB-lite"/>
    </source>
</evidence>
<dbReference type="GO" id="GO:0003700">
    <property type="term" value="F:DNA-binding transcription factor activity"/>
    <property type="evidence" value="ECO:0007669"/>
    <property type="project" value="TreeGrafter"/>
</dbReference>
<dbReference type="PANTHER" id="PTHR30055:SF151">
    <property type="entry name" value="TRANSCRIPTIONAL REGULATORY PROTEIN"/>
    <property type="match status" value="1"/>
</dbReference>
<dbReference type="Pfam" id="PF00440">
    <property type="entry name" value="TetR_N"/>
    <property type="match status" value="1"/>
</dbReference>
<dbReference type="eggNOG" id="COG1309">
    <property type="taxonomic scope" value="Bacteria"/>
</dbReference>
<keyword evidence="1" id="KW-0805">Transcription regulation</keyword>
<dbReference type="Gene3D" id="1.10.10.60">
    <property type="entry name" value="Homeodomain-like"/>
    <property type="match status" value="1"/>
</dbReference>
<keyword evidence="3" id="KW-0804">Transcription</keyword>
<reference evidence="7 8" key="1">
    <citation type="journal article" date="2007" name="Genome Res.">
        <title>Genome characteristics of facultatively symbiotic Frankia sp. strains reflect host range and host plant biogeography.</title>
        <authorList>
            <person name="Normand P."/>
            <person name="Lapierre P."/>
            <person name="Tisa L.S."/>
            <person name="Gogarten J.P."/>
            <person name="Alloisio N."/>
            <person name="Bagnarol E."/>
            <person name="Bassi C.A."/>
            <person name="Berry A.M."/>
            <person name="Bickhart D.M."/>
            <person name="Choisne N."/>
            <person name="Couloux A."/>
            <person name="Cournoyer B."/>
            <person name="Cruveiller S."/>
            <person name="Daubin V."/>
            <person name="Demange N."/>
            <person name="Francino M.P."/>
            <person name="Goltsman E."/>
            <person name="Huang Y."/>
            <person name="Kopp O.R."/>
            <person name="Labarre L."/>
            <person name="Lapidus A."/>
            <person name="Lavire C."/>
            <person name="Marechal J."/>
            <person name="Martinez M."/>
            <person name="Mastronunzio J.E."/>
            <person name="Mullin B.C."/>
            <person name="Niemann J."/>
            <person name="Pujic P."/>
            <person name="Rawnsley T."/>
            <person name="Rouy Z."/>
            <person name="Schenowitz C."/>
            <person name="Sellstedt A."/>
            <person name="Tavares F."/>
            <person name="Tomkins J.P."/>
            <person name="Vallenet D."/>
            <person name="Valverde C."/>
            <person name="Wall L.G."/>
            <person name="Wang Y."/>
            <person name="Medigue C."/>
            <person name="Benson D.R."/>
        </authorList>
    </citation>
    <scope>NUCLEOTIDE SEQUENCE [LARGE SCALE GENOMIC DNA]</scope>
    <source>
        <strain evidence="8">DSM 45986 / CECT 9034 / ACN14a</strain>
    </source>
</reference>
<dbReference type="AlphaFoldDB" id="Q0RTL8"/>
<sequence>MEPWTMSCVRESAEGTQPPTVGRRRRARGSLSSGEIVAAARDLAAQDGLARLSMPALARRLGCGVMSVYRYFDTKDDLLAALADQVMSDLHRQLPPAGDGPWRDELITYFTAYRDLMESFPAYREVVLYAPTFVIRAALTPAQLRRLDTGIGLLLRAGLPLADAAAVYNVCFNYTRSFVAFEHAARAAATTATAATATTTTATTTTATTTTATTVAGGAIEAGGVGAVAAAPASGRRLPADEYPQLSRLADIDGVLGVDERGFRLGLELLATGIAGRYGVAER</sequence>
<dbReference type="PROSITE" id="PS50977">
    <property type="entry name" value="HTH_TETR_2"/>
    <property type="match status" value="1"/>
</dbReference>
<evidence type="ECO:0000256" key="1">
    <source>
        <dbReference type="ARBA" id="ARBA00023015"/>
    </source>
</evidence>
<evidence type="ECO:0000259" key="6">
    <source>
        <dbReference type="PROSITE" id="PS50977"/>
    </source>
</evidence>
<gene>
    <name evidence="7" type="ordered locus">FRAAL0405</name>
</gene>
<dbReference type="KEGG" id="fal:FRAAL0405"/>
<organism evidence="7 8">
    <name type="scientific">Frankia alni (strain DSM 45986 / CECT 9034 / ACN14a)</name>
    <dbReference type="NCBI Taxonomy" id="326424"/>
    <lineage>
        <taxon>Bacteria</taxon>
        <taxon>Bacillati</taxon>
        <taxon>Actinomycetota</taxon>
        <taxon>Actinomycetes</taxon>
        <taxon>Frankiales</taxon>
        <taxon>Frankiaceae</taxon>
        <taxon>Frankia</taxon>
    </lineage>
</organism>
<evidence type="ECO:0000313" key="7">
    <source>
        <dbReference type="EMBL" id="CAJ59080.1"/>
    </source>
</evidence>